<reference evidence="6" key="1">
    <citation type="journal article" date="2014" name="Int. J. Syst. Evol. Microbiol.">
        <title>Complete genome sequence of Corynebacterium casei LMG S-19264T (=DSM 44701T), isolated from a smear-ripened cheese.</title>
        <authorList>
            <consortium name="US DOE Joint Genome Institute (JGI-PGF)"/>
            <person name="Walter F."/>
            <person name="Albersmeier A."/>
            <person name="Kalinowski J."/>
            <person name="Ruckert C."/>
        </authorList>
    </citation>
    <scope>NUCLEOTIDE SEQUENCE</scope>
    <source>
        <strain evidence="6">CGMCC 1.10749</strain>
    </source>
</reference>
<keyword evidence="1 3" id="KW-0597">Phosphoprotein</keyword>
<feature type="domain" description="Response regulatory" evidence="5">
    <location>
        <begin position="7"/>
        <end position="123"/>
    </location>
</feature>
<name>A0A8H9KTN1_9MICO</name>
<dbReference type="InterPro" id="IPR001789">
    <property type="entry name" value="Sig_transdc_resp-reg_receiver"/>
</dbReference>
<reference evidence="6" key="2">
    <citation type="submission" date="2020-09" db="EMBL/GenBank/DDBJ databases">
        <authorList>
            <person name="Sun Q."/>
            <person name="Zhou Y."/>
        </authorList>
    </citation>
    <scope>NUCLEOTIDE SEQUENCE</scope>
    <source>
        <strain evidence="6">CGMCC 1.10749</strain>
    </source>
</reference>
<evidence type="ECO:0000259" key="5">
    <source>
        <dbReference type="PROSITE" id="PS50110"/>
    </source>
</evidence>
<dbReference type="Pfam" id="PF00072">
    <property type="entry name" value="Response_reg"/>
    <property type="match status" value="1"/>
</dbReference>
<dbReference type="PROSITE" id="PS50110">
    <property type="entry name" value="RESPONSE_REGULATORY"/>
    <property type="match status" value="1"/>
</dbReference>
<comment type="caution">
    <text evidence="6">The sequence shown here is derived from an EMBL/GenBank/DDBJ whole genome shotgun (WGS) entry which is preliminary data.</text>
</comment>
<dbReference type="SMART" id="SM00448">
    <property type="entry name" value="REC"/>
    <property type="match status" value="1"/>
</dbReference>
<evidence type="ECO:0000256" key="2">
    <source>
        <dbReference type="ARBA" id="ARBA00023125"/>
    </source>
</evidence>
<gene>
    <name evidence="6" type="ORF">GCM10011314_31850</name>
</gene>
<dbReference type="AlphaFoldDB" id="A0A8H9KTN1"/>
<dbReference type="EMBL" id="BMEA01000005">
    <property type="protein sequence ID" value="GGB89633.1"/>
    <property type="molecule type" value="Genomic_DNA"/>
</dbReference>
<keyword evidence="2 6" id="KW-0238">DNA-binding</keyword>
<dbReference type="CDD" id="cd17535">
    <property type="entry name" value="REC_NarL-like"/>
    <property type="match status" value="1"/>
</dbReference>
<dbReference type="Gene3D" id="3.40.50.2300">
    <property type="match status" value="1"/>
</dbReference>
<organism evidence="6 7">
    <name type="scientific">Knoellia flava</name>
    <dbReference type="NCBI Taxonomy" id="913969"/>
    <lineage>
        <taxon>Bacteria</taxon>
        <taxon>Bacillati</taxon>
        <taxon>Actinomycetota</taxon>
        <taxon>Actinomycetes</taxon>
        <taxon>Micrococcales</taxon>
        <taxon>Intrasporangiaceae</taxon>
        <taxon>Knoellia</taxon>
    </lineage>
</organism>
<dbReference type="GO" id="GO:0003677">
    <property type="term" value="F:DNA binding"/>
    <property type="evidence" value="ECO:0007669"/>
    <property type="project" value="UniProtKB-KW"/>
</dbReference>
<dbReference type="InterPro" id="IPR058245">
    <property type="entry name" value="NreC/VraR/RcsB-like_REC"/>
</dbReference>
<dbReference type="GO" id="GO:0006355">
    <property type="term" value="P:regulation of DNA-templated transcription"/>
    <property type="evidence" value="ECO:0007669"/>
    <property type="project" value="InterPro"/>
</dbReference>
<protein>
    <submittedName>
        <fullName evidence="6">DNA-binding response regulator</fullName>
    </submittedName>
</protein>
<evidence type="ECO:0000256" key="3">
    <source>
        <dbReference type="PROSITE-ProRule" id="PRU00169"/>
    </source>
</evidence>
<dbReference type="CDD" id="cd06170">
    <property type="entry name" value="LuxR_C_like"/>
    <property type="match status" value="1"/>
</dbReference>
<evidence type="ECO:0000313" key="6">
    <source>
        <dbReference type="EMBL" id="GGB89633.1"/>
    </source>
</evidence>
<evidence type="ECO:0000256" key="1">
    <source>
        <dbReference type="ARBA" id="ARBA00022553"/>
    </source>
</evidence>
<sequence>MDGMAIRVLVVDDHAVVREGVALVLSQLDGFEVVGEVGTGDDAVREAVTLRPDVVLMDVRMPGLDGVEATRRIAQLVPRTAVLILSMYGDEDTAVAAVRAGARGYVLKGASHDEVADALRAVVSGQAVFGRGVADGVLGRVGGAAPVTGHPFPGLTEREREVLDLLVRGHWTADIAARLFLSPKTVSNQLTSIYAKLGVADRTGAVLLAREQGLRSR</sequence>
<accession>A0A8H9KTN1</accession>
<dbReference type="PANTHER" id="PTHR43214">
    <property type="entry name" value="TWO-COMPONENT RESPONSE REGULATOR"/>
    <property type="match status" value="1"/>
</dbReference>
<dbReference type="PRINTS" id="PR00038">
    <property type="entry name" value="HTHLUXR"/>
</dbReference>
<feature type="domain" description="HTH luxR-type" evidence="4">
    <location>
        <begin position="148"/>
        <end position="213"/>
    </location>
</feature>
<dbReference type="PROSITE" id="PS00622">
    <property type="entry name" value="HTH_LUXR_1"/>
    <property type="match status" value="1"/>
</dbReference>
<feature type="modified residue" description="4-aspartylphosphate" evidence="3">
    <location>
        <position position="58"/>
    </location>
</feature>
<dbReference type="PROSITE" id="PS50043">
    <property type="entry name" value="HTH_LUXR_2"/>
    <property type="match status" value="1"/>
</dbReference>
<dbReference type="Pfam" id="PF00196">
    <property type="entry name" value="GerE"/>
    <property type="match status" value="1"/>
</dbReference>
<evidence type="ECO:0000313" key="7">
    <source>
        <dbReference type="Proteomes" id="UP000628079"/>
    </source>
</evidence>
<dbReference type="SUPFAM" id="SSF46894">
    <property type="entry name" value="C-terminal effector domain of the bipartite response regulators"/>
    <property type="match status" value="1"/>
</dbReference>
<dbReference type="InterPro" id="IPR016032">
    <property type="entry name" value="Sig_transdc_resp-reg_C-effctor"/>
</dbReference>
<dbReference type="SMART" id="SM00421">
    <property type="entry name" value="HTH_LUXR"/>
    <property type="match status" value="1"/>
</dbReference>
<dbReference type="InterPro" id="IPR039420">
    <property type="entry name" value="WalR-like"/>
</dbReference>
<dbReference type="GO" id="GO:0000160">
    <property type="term" value="P:phosphorelay signal transduction system"/>
    <property type="evidence" value="ECO:0007669"/>
    <property type="project" value="InterPro"/>
</dbReference>
<evidence type="ECO:0000259" key="4">
    <source>
        <dbReference type="PROSITE" id="PS50043"/>
    </source>
</evidence>
<dbReference type="InterPro" id="IPR000792">
    <property type="entry name" value="Tscrpt_reg_LuxR_C"/>
</dbReference>
<dbReference type="InterPro" id="IPR011006">
    <property type="entry name" value="CheY-like_superfamily"/>
</dbReference>
<dbReference type="Proteomes" id="UP000628079">
    <property type="component" value="Unassembled WGS sequence"/>
</dbReference>
<proteinExistence type="predicted"/>
<dbReference type="SUPFAM" id="SSF52172">
    <property type="entry name" value="CheY-like"/>
    <property type="match status" value="1"/>
</dbReference>